<keyword evidence="3" id="KW-0969">Cilium</keyword>
<dbReference type="GO" id="GO:0001534">
    <property type="term" value="C:radial spoke"/>
    <property type="evidence" value="ECO:0007669"/>
    <property type="project" value="InterPro"/>
</dbReference>
<comment type="subcellular location">
    <subcellularLocation>
        <location evidence="1">Cytoplasm</location>
        <location evidence="1">Cytoskeleton</location>
        <location evidence="1">Cilium axoneme</location>
    </subcellularLocation>
</comment>
<keyword evidence="2" id="KW-0963">Cytoplasm</keyword>
<sequence length="870" mass="99116">MVSETKALLMSFQSGENQTTSVYDLMTGIIKYITEHQPSQAFDQFEEISRFVKLEMGMGNILGAVPTKEPKPSEVEFAEKERALYSHPDHVWNKAPLVETNLPESYSGNFEEDSEETLVLGNVNQEFSLIEQSGIGLGREELTRIWLALRHLRKVLGDSVTKLRFWGKVFGIKANYYIIESEFLPGTEPNKNIPGPWDNWRYPKPDPKMPDPESFINAVRYGRVRDVPNSLLRDFPRIPYEPPTRYPRESRGIGLNKWDYYVSSSLGEGTWVRLPSVRPEHIVTARDFVYMFTGDLNRNLHDFAFPGLEVHYLRAQIARISSGTHISPSGVFEIDEELVEEGEQPENLKVAEEYEPMEFGDLLEPINWVHHKPYIFSNGLISWMSRRQAAEAIKEMIARGEEEPSEIPQETQILTDKETNEEYEDEEHEEEDMEPEEQGVDLLATIHEEDPVTVGTSLAIPAWSFRSSTILLPVNCAIAIANSTRWPGAYALARDKVFTNIYMGWGNKYFIIDHKLPGPPEVLEEFDEKLANLVEISDPTEQDIEEARLRRQIREDAISDESPIIMADSASESDASSIDGHTGRCEQLTRQVELLTQQNRMLKTEVDQLNLRVKSLVEKNEQLRRNSVSILAQAEREEEYISNTLQRQISELKKDKESLVVKFEEEEERLINELNRKLNQLQKDKDKLERTLAKEQEAQVNKLKHRIERLESESGFKQQILERLRREKVELENALEQEQEALVNRLWKKMKKLEEEKRILQDKLESASAPSSESPSVQNISAAISNKVPPCSNQYRHSAGGSLRGSLRITPLGTGDGLDGFESDQGVSGQSPRHSLSGGCSGARGSLTFSTSPRPPQSPMDLDGILIRLL</sequence>
<keyword evidence="5" id="KW-0966">Cell projection</keyword>
<evidence type="ECO:0000256" key="6">
    <source>
        <dbReference type="SAM" id="Coils"/>
    </source>
</evidence>
<reference evidence="8 9" key="2">
    <citation type="submission" date="2018-11" db="EMBL/GenBank/DDBJ databases">
        <authorList>
            <consortium name="Pathogen Informatics"/>
        </authorList>
    </citation>
    <scope>NUCLEOTIDE SEQUENCE [LARGE SCALE GENOMIC DNA]</scope>
</reference>
<evidence type="ECO:0000256" key="1">
    <source>
        <dbReference type="ARBA" id="ARBA00004430"/>
    </source>
</evidence>
<dbReference type="Pfam" id="PF04712">
    <property type="entry name" value="Radial_spoke"/>
    <property type="match status" value="1"/>
</dbReference>
<evidence type="ECO:0000313" key="8">
    <source>
        <dbReference type="EMBL" id="VDL48234.1"/>
    </source>
</evidence>
<reference evidence="10" key="1">
    <citation type="submission" date="2017-02" db="UniProtKB">
        <authorList>
            <consortium name="WormBaseParasite"/>
        </authorList>
    </citation>
    <scope>IDENTIFICATION</scope>
</reference>
<dbReference type="AlphaFoldDB" id="A0A0R3SHF8"/>
<dbReference type="InterPro" id="IPR006802">
    <property type="entry name" value="Radial_spoke"/>
</dbReference>
<proteinExistence type="predicted"/>
<feature type="compositionally biased region" description="Polar residues" evidence="7">
    <location>
        <begin position="825"/>
        <end position="834"/>
    </location>
</feature>
<evidence type="ECO:0000256" key="5">
    <source>
        <dbReference type="ARBA" id="ARBA00023273"/>
    </source>
</evidence>
<protein>
    <submittedName>
        <fullName evidence="10">Radial spoke head protein 4 A</fullName>
    </submittedName>
</protein>
<keyword evidence="6" id="KW-0175">Coiled coil</keyword>
<gene>
    <name evidence="8" type="ORF">HDID_LOCUS4371</name>
</gene>
<evidence type="ECO:0000313" key="10">
    <source>
        <dbReference type="WBParaSite" id="HDID_0000437301-mRNA-1"/>
    </source>
</evidence>
<dbReference type="WBParaSite" id="HDID_0000437301-mRNA-1">
    <property type="protein sequence ID" value="HDID_0000437301-mRNA-1"/>
    <property type="gene ID" value="HDID_0000437301"/>
</dbReference>
<feature type="region of interest" description="Disordered" evidence="7">
    <location>
        <begin position="416"/>
        <end position="435"/>
    </location>
</feature>
<evidence type="ECO:0000313" key="9">
    <source>
        <dbReference type="Proteomes" id="UP000274504"/>
    </source>
</evidence>
<dbReference type="GO" id="GO:0035082">
    <property type="term" value="P:axoneme assembly"/>
    <property type="evidence" value="ECO:0007669"/>
    <property type="project" value="TreeGrafter"/>
</dbReference>
<keyword evidence="4" id="KW-0206">Cytoskeleton</keyword>
<dbReference type="InterPro" id="IPR019152">
    <property type="entry name" value="DUF2046"/>
</dbReference>
<dbReference type="EMBL" id="UYSG01001649">
    <property type="protein sequence ID" value="VDL48234.1"/>
    <property type="molecule type" value="Genomic_DNA"/>
</dbReference>
<evidence type="ECO:0000256" key="4">
    <source>
        <dbReference type="ARBA" id="ARBA00023212"/>
    </source>
</evidence>
<organism evidence="10">
    <name type="scientific">Hymenolepis diminuta</name>
    <name type="common">Rat tapeworm</name>
    <dbReference type="NCBI Taxonomy" id="6216"/>
    <lineage>
        <taxon>Eukaryota</taxon>
        <taxon>Metazoa</taxon>
        <taxon>Spiralia</taxon>
        <taxon>Lophotrochozoa</taxon>
        <taxon>Platyhelminthes</taxon>
        <taxon>Cestoda</taxon>
        <taxon>Eucestoda</taxon>
        <taxon>Cyclophyllidea</taxon>
        <taxon>Hymenolepididae</taxon>
        <taxon>Hymenolepis</taxon>
    </lineage>
</organism>
<dbReference type="PANTHER" id="PTHR13159:SF0">
    <property type="entry name" value="RADIAL SPOKE HEAD 6 HOMOLOG A"/>
    <property type="match status" value="1"/>
</dbReference>
<feature type="compositionally biased region" description="Acidic residues" evidence="7">
    <location>
        <begin position="421"/>
        <end position="435"/>
    </location>
</feature>
<evidence type="ECO:0000256" key="7">
    <source>
        <dbReference type="SAM" id="MobiDB-lite"/>
    </source>
</evidence>
<dbReference type="GO" id="GO:0060294">
    <property type="term" value="P:cilium movement involved in cell motility"/>
    <property type="evidence" value="ECO:0007669"/>
    <property type="project" value="InterPro"/>
</dbReference>
<dbReference type="Pfam" id="PF09755">
    <property type="entry name" value="DUF2046"/>
    <property type="match status" value="1"/>
</dbReference>
<feature type="coiled-coil region" evidence="6">
    <location>
        <begin position="578"/>
        <end position="770"/>
    </location>
</feature>
<feature type="region of interest" description="Disordered" evidence="7">
    <location>
        <begin position="799"/>
        <end position="862"/>
    </location>
</feature>
<evidence type="ECO:0000256" key="2">
    <source>
        <dbReference type="ARBA" id="ARBA00022490"/>
    </source>
</evidence>
<name>A0A0R3SHF8_HYMDI</name>
<accession>A0A0R3SHF8</accession>
<evidence type="ECO:0000256" key="3">
    <source>
        <dbReference type="ARBA" id="ARBA00023069"/>
    </source>
</evidence>
<dbReference type="STRING" id="6216.A0A0R3SHF8"/>
<dbReference type="Proteomes" id="UP000274504">
    <property type="component" value="Unassembled WGS sequence"/>
</dbReference>
<dbReference type="OrthoDB" id="272202at2759"/>
<dbReference type="PANTHER" id="PTHR13159">
    <property type="entry name" value="RADIAL SPOKEHEAD-RELATED"/>
    <property type="match status" value="1"/>
</dbReference>